<evidence type="ECO:0000313" key="5">
    <source>
        <dbReference type="Proteomes" id="UP000187313"/>
    </source>
</evidence>
<organism evidence="4 5">
    <name type="scientific">Paenibacillus odorifer</name>
    <dbReference type="NCBI Taxonomy" id="189426"/>
    <lineage>
        <taxon>Bacteria</taxon>
        <taxon>Bacillati</taxon>
        <taxon>Bacillota</taxon>
        <taxon>Bacilli</taxon>
        <taxon>Bacillales</taxon>
        <taxon>Paenibacillaceae</taxon>
        <taxon>Paenibacillus</taxon>
    </lineage>
</organism>
<accession>A0ABX3HVF5</accession>
<dbReference type="InterPro" id="IPR036582">
    <property type="entry name" value="Mao_N_sf"/>
</dbReference>
<dbReference type="Gene3D" id="3.30.457.10">
    <property type="entry name" value="Copper amine oxidase-like, N-terminal domain"/>
    <property type="match status" value="1"/>
</dbReference>
<evidence type="ECO:0000259" key="1">
    <source>
        <dbReference type="Pfam" id="PF07833"/>
    </source>
</evidence>
<name>A0ABX3HVF5_9BACL</name>
<dbReference type="Proteomes" id="UP000187313">
    <property type="component" value="Unassembled WGS sequence"/>
</dbReference>
<keyword evidence="5" id="KW-1185">Reference proteome</keyword>
<proteinExistence type="predicted"/>
<dbReference type="Pfam" id="PF13739">
    <property type="entry name" value="PdaC"/>
    <property type="match status" value="1"/>
</dbReference>
<feature type="domain" description="DUF3298" evidence="2">
    <location>
        <begin position="176"/>
        <end position="255"/>
    </location>
</feature>
<dbReference type="SUPFAM" id="SSF55383">
    <property type="entry name" value="Copper amine oxidase, domain N"/>
    <property type="match status" value="1"/>
</dbReference>
<dbReference type="RefSeq" id="WP_076298373.1">
    <property type="nucleotide sequence ID" value="NZ_MPTD01000002.1"/>
</dbReference>
<gene>
    <name evidence="4" type="ORF">BSK51_04675</name>
</gene>
<dbReference type="InterPro" id="IPR037126">
    <property type="entry name" value="PdaC/RsiV-like_sf"/>
</dbReference>
<dbReference type="EMBL" id="MPTD01000002">
    <property type="protein sequence ID" value="OMD55344.1"/>
    <property type="molecule type" value="Genomic_DNA"/>
</dbReference>
<protein>
    <recommendedName>
        <fullName evidence="6">Copper amine oxidase-like N-terminal domain-containing protein</fullName>
    </recommendedName>
</protein>
<dbReference type="Pfam" id="PF11738">
    <property type="entry name" value="DUF3298"/>
    <property type="match status" value="1"/>
</dbReference>
<feature type="domain" description="Copper amine oxidase-like N-terminal" evidence="1">
    <location>
        <begin position="272"/>
        <end position="359"/>
    </location>
</feature>
<dbReference type="InterPro" id="IPR025303">
    <property type="entry name" value="PdaC"/>
</dbReference>
<evidence type="ECO:0000313" key="4">
    <source>
        <dbReference type="EMBL" id="OMD55344.1"/>
    </source>
</evidence>
<dbReference type="InterPro" id="IPR021729">
    <property type="entry name" value="DUF3298"/>
</dbReference>
<dbReference type="Pfam" id="PF07833">
    <property type="entry name" value="Cu_amine_oxidN1"/>
    <property type="match status" value="1"/>
</dbReference>
<sequence length="361" mass="39469">MKKSPFNVLKLGVVGLTVVGISAGMLPTNGTAFADAVNTTKPAINAPISAVPISTINNTGIQIKEVILTSSTELLNTNIKVPQIVGMLDTKAQEEINSIILSKAQKDLALWEKDATEAAADAKKAGFEYRPYELYIIYELKENGSDNPSGMISLVVTSQGDTGGTGMPRVDTYNVFNTKQAKRIALSDFFGNDFKEKLNTGILAKINEEPENYFIEEFKGIDEEQGFYIENGEVVILFPKYSIAPGAMGTPEFRFSTHITNNPKLDLSTIATFKNANGVSMVSLRDVANRLGYEIKWNQTSRSAELKKGAQWTNVTLGKDSYFFAKMAPVTLGTAPILKNDTIYVPVKMVTDILRVEIKNG</sequence>
<dbReference type="Gene3D" id="3.90.640.20">
    <property type="entry name" value="Heat-shock cognate protein, ATPase"/>
    <property type="match status" value="1"/>
</dbReference>
<evidence type="ECO:0008006" key="6">
    <source>
        <dbReference type="Google" id="ProtNLM"/>
    </source>
</evidence>
<feature type="domain" description="Deacetylase PdaC" evidence="3">
    <location>
        <begin position="70"/>
        <end position="164"/>
    </location>
</feature>
<dbReference type="Gene3D" id="3.30.565.40">
    <property type="entry name" value="Fervidobacterium nodosum Rt17-B1 like"/>
    <property type="match status" value="1"/>
</dbReference>
<evidence type="ECO:0000259" key="3">
    <source>
        <dbReference type="Pfam" id="PF13739"/>
    </source>
</evidence>
<reference evidence="4 5" key="1">
    <citation type="submission" date="2016-10" db="EMBL/GenBank/DDBJ databases">
        <title>Paenibacillus species isolates.</title>
        <authorList>
            <person name="Beno S.M."/>
        </authorList>
    </citation>
    <scope>NUCLEOTIDE SEQUENCE [LARGE SCALE GENOMIC DNA]</scope>
    <source>
        <strain evidence="4 5">FSL R5-0923</strain>
    </source>
</reference>
<evidence type="ECO:0000259" key="2">
    <source>
        <dbReference type="Pfam" id="PF11738"/>
    </source>
</evidence>
<comment type="caution">
    <text evidence="4">The sequence shown here is derived from an EMBL/GenBank/DDBJ whole genome shotgun (WGS) entry which is preliminary data.</text>
</comment>
<dbReference type="InterPro" id="IPR012854">
    <property type="entry name" value="Cu_amine_oxidase-like_N"/>
</dbReference>